<name>A0ABQ4PVC9_9PROT</name>
<proteinExistence type="predicted"/>
<reference evidence="1" key="1">
    <citation type="submission" date="2021-05" db="EMBL/GenBank/DDBJ databases">
        <authorList>
            <person name="Tanabe Y."/>
        </authorList>
    </citation>
    <scope>NUCLEOTIDE SEQUENCE</scope>
    <source>
        <strain evidence="1">BOTRYCO-1</strain>
    </source>
</reference>
<evidence type="ECO:0008006" key="3">
    <source>
        <dbReference type="Google" id="ProtNLM"/>
    </source>
</evidence>
<dbReference type="RefSeq" id="WP_284359259.1">
    <property type="nucleotide sequence ID" value="NZ_BPFZ01000004.1"/>
</dbReference>
<dbReference type="InterPro" id="IPR021330">
    <property type="entry name" value="DUF2939"/>
</dbReference>
<dbReference type="EMBL" id="BPFZ01000004">
    <property type="protein sequence ID" value="GIU66648.1"/>
    <property type="molecule type" value="Genomic_DNA"/>
</dbReference>
<dbReference type="Proteomes" id="UP001161064">
    <property type="component" value="Unassembled WGS sequence"/>
</dbReference>
<accession>A0ABQ4PVC9</accession>
<dbReference type="Pfam" id="PF11159">
    <property type="entry name" value="DUF2939"/>
    <property type="match status" value="1"/>
</dbReference>
<comment type="caution">
    <text evidence="1">The sequence shown here is derived from an EMBL/GenBank/DDBJ whole genome shotgun (WGS) entry which is preliminary data.</text>
</comment>
<gene>
    <name evidence="1" type="ORF">PsB1_0802</name>
</gene>
<protein>
    <recommendedName>
        <fullName evidence="3">DUF2939 domain-containing protein</fullName>
    </recommendedName>
</protein>
<evidence type="ECO:0000313" key="2">
    <source>
        <dbReference type="Proteomes" id="UP001161064"/>
    </source>
</evidence>
<organism evidence="1 2">
    <name type="scientific">Candidatus Phycosocius spiralis</name>
    <dbReference type="NCBI Taxonomy" id="2815099"/>
    <lineage>
        <taxon>Bacteria</taxon>
        <taxon>Pseudomonadati</taxon>
        <taxon>Pseudomonadota</taxon>
        <taxon>Alphaproteobacteria</taxon>
        <taxon>Caulobacterales</taxon>
        <taxon>Caulobacterales incertae sedis</taxon>
        <taxon>Candidatus Phycosocius</taxon>
    </lineage>
</organism>
<reference evidence="1" key="2">
    <citation type="journal article" date="2023" name="ISME Commun">
        <title>Characterization of a bloom-associated alphaproteobacterial lineage, 'Candidatus Phycosocius': insights into freshwater algal-bacterial interactions.</title>
        <authorList>
            <person name="Tanabe Y."/>
            <person name="Yamaguchi H."/>
            <person name="Yoshida M."/>
            <person name="Kai A."/>
            <person name="Okazaki Y."/>
        </authorList>
    </citation>
    <scope>NUCLEOTIDE SEQUENCE</scope>
    <source>
        <strain evidence="1">BOTRYCO-1</strain>
    </source>
</reference>
<keyword evidence="2" id="KW-1185">Reference proteome</keyword>
<evidence type="ECO:0000313" key="1">
    <source>
        <dbReference type="EMBL" id="GIU66648.1"/>
    </source>
</evidence>
<sequence>MRLFARMGLGLLLGSCASISDPTGAGADVLALTTALRDRDLPAIEARIDRPALKAQITGIVRAMAAKEISERTGGGAAGNVLGLMGADLANPLLENIANQALEPAVLADLARRTGLTPETVLPSRTATALGIKKLADGRVCAPDRKTNVCILFFGRYPTGWKLNAINESAMRARLSAPKPPSIVK</sequence>